<feature type="domain" description="Protein kinase" evidence="8">
    <location>
        <begin position="350"/>
        <end position="610"/>
    </location>
</feature>
<feature type="region of interest" description="Disordered" evidence="7">
    <location>
        <begin position="133"/>
        <end position="198"/>
    </location>
</feature>
<dbReference type="InterPro" id="IPR011009">
    <property type="entry name" value="Kinase-like_dom_sf"/>
</dbReference>
<name>A0ABR0ZZF0_HUSHU</name>
<keyword evidence="1" id="KW-0723">Serine/threonine-protein kinase</keyword>
<evidence type="ECO:0000256" key="2">
    <source>
        <dbReference type="ARBA" id="ARBA00022679"/>
    </source>
</evidence>
<dbReference type="SUPFAM" id="SSF54277">
    <property type="entry name" value="CAD &amp; PB1 domains"/>
    <property type="match status" value="1"/>
</dbReference>
<sequence>MTVNMDDDEALNSIMKDLAALGRFGGLLDGSKQRNNYLPIKQQDVRIKLEHEGEKRIIQFRRPLKFKELLKKVTDAFGEQMDLYYPNNELLVPLRCQEDLEKAVLYLDLHPSMKSLRVLVKTPKNNHYLQVNSRADKPPEMRMSKSMGDLKGSPFKSTERIRKHSTGSLLTQVAGSPSSSPPGSVPEEQQQIARQGSYTSIHSEGEFIPETLDQNILDPFGRADNSLSDSCHSLDSPPFSQSETNRDWNCVNQSREYTGCRYGKGGTFPRQFHLSHHRKDYSDGERTFPRSFMPQENLFQLVPSNRTHSYNGDSTSPSIQYSDLRTMSWDPEETSALTVPCKSPQAPVNWRLGKLLGRGAFGEVYLCYDADTGRELAVKQVPFDPESHETSKEVNSLECEIQLLKNLHHERIVQYYGCLRDPEEKKLSIFVEFMPGGSIKDQLKAYGALTENVTRRYTRQILQGVFYLHSNMIVHRDIKGANILRDSSGNVKLGDFGASKRIQTICMSGSGMKSVTGTPYWMSPEVISGEGYGRKADIWSVGCTVVEMLTEKPPWAEYEAMAAIFKIATQPTKPRLPDGVSDSCRDFLMRIFVEEKRRPTAEELLGHSFFQSSL</sequence>
<keyword evidence="3 6" id="KW-0547">Nucleotide-binding</keyword>
<evidence type="ECO:0000256" key="4">
    <source>
        <dbReference type="ARBA" id="ARBA00022777"/>
    </source>
</evidence>
<reference evidence="9 10" key="1">
    <citation type="submission" date="2021-05" db="EMBL/GenBank/DDBJ databases">
        <authorList>
            <person name="Zahm M."/>
            <person name="Klopp C."/>
            <person name="Cabau C."/>
            <person name="Kuhl H."/>
            <person name="Suciu R."/>
            <person name="Ciorpac M."/>
            <person name="Holostenco D."/>
            <person name="Gessner J."/>
            <person name="Wuertz S."/>
            <person name="Hohne C."/>
            <person name="Stock M."/>
            <person name="Gislard M."/>
            <person name="Lluch J."/>
            <person name="Milhes M."/>
            <person name="Lampietro C."/>
            <person name="Lopez Roques C."/>
            <person name="Donnadieu C."/>
            <person name="Du K."/>
            <person name="Schartl M."/>
            <person name="Guiguen Y."/>
        </authorList>
    </citation>
    <scope>NUCLEOTIDE SEQUENCE [LARGE SCALE GENOMIC DNA]</scope>
    <source>
        <strain evidence="9">Hh-F2</strain>
        <tissue evidence="9">Blood</tissue>
    </source>
</reference>
<dbReference type="PROSITE" id="PS00107">
    <property type="entry name" value="PROTEIN_KINASE_ATP"/>
    <property type="match status" value="1"/>
</dbReference>
<dbReference type="EMBL" id="JAHFZB010000004">
    <property type="protein sequence ID" value="KAK6490197.1"/>
    <property type="molecule type" value="Genomic_DNA"/>
</dbReference>
<dbReference type="PROSITE" id="PS50011">
    <property type="entry name" value="PROTEIN_KINASE_DOM"/>
    <property type="match status" value="1"/>
</dbReference>
<feature type="compositionally biased region" description="Basic and acidic residues" evidence="7">
    <location>
        <begin position="134"/>
        <end position="143"/>
    </location>
</feature>
<keyword evidence="10" id="KW-1185">Reference proteome</keyword>
<dbReference type="SMART" id="SM00666">
    <property type="entry name" value="PB1"/>
    <property type="match status" value="1"/>
</dbReference>
<evidence type="ECO:0000256" key="6">
    <source>
        <dbReference type="PROSITE-ProRule" id="PRU10141"/>
    </source>
</evidence>
<evidence type="ECO:0000259" key="8">
    <source>
        <dbReference type="PROSITE" id="PS50011"/>
    </source>
</evidence>
<evidence type="ECO:0000256" key="7">
    <source>
        <dbReference type="SAM" id="MobiDB-lite"/>
    </source>
</evidence>
<comment type="caution">
    <text evidence="9">The sequence shown here is derived from an EMBL/GenBank/DDBJ whole genome shotgun (WGS) entry which is preliminary data.</text>
</comment>
<keyword evidence="2" id="KW-0808">Transferase</keyword>
<feature type="binding site" evidence="6">
    <location>
        <position position="379"/>
    </location>
    <ligand>
        <name>ATP</name>
        <dbReference type="ChEBI" id="CHEBI:30616"/>
    </ligand>
</feature>
<organism evidence="9 10">
    <name type="scientific">Huso huso</name>
    <name type="common">Beluga</name>
    <name type="synonym">Acipenser huso</name>
    <dbReference type="NCBI Taxonomy" id="61971"/>
    <lineage>
        <taxon>Eukaryota</taxon>
        <taxon>Metazoa</taxon>
        <taxon>Chordata</taxon>
        <taxon>Craniata</taxon>
        <taxon>Vertebrata</taxon>
        <taxon>Euteleostomi</taxon>
        <taxon>Actinopterygii</taxon>
        <taxon>Chondrostei</taxon>
        <taxon>Acipenseriformes</taxon>
        <taxon>Acipenseridae</taxon>
        <taxon>Huso</taxon>
    </lineage>
</organism>
<dbReference type="Pfam" id="PF00069">
    <property type="entry name" value="Pkinase"/>
    <property type="match status" value="1"/>
</dbReference>
<keyword evidence="4" id="KW-0418">Kinase</keyword>
<dbReference type="PANTHER" id="PTHR11584">
    <property type="entry name" value="SERINE/THREONINE PROTEIN KINASE"/>
    <property type="match status" value="1"/>
</dbReference>
<dbReference type="Pfam" id="PF00564">
    <property type="entry name" value="PB1"/>
    <property type="match status" value="1"/>
</dbReference>
<keyword evidence="5 6" id="KW-0067">ATP-binding</keyword>
<evidence type="ECO:0000313" key="10">
    <source>
        <dbReference type="Proteomes" id="UP001369086"/>
    </source>
</evidence>
<dbReference type="CDD" id="cd06405">
    <property type="entry name" value="PB1_Mekk2_3"/>
    <property type="match status" value="1"/>
</dbReference>
<protein>
    <submittedName>
        <fullName evidence="9">Mitogen-activated protein kinase kinase kinase 3-like isoform X1</fullName>
    </submittedName>
</protein>
<proteinExistence type="predicted"/>
<evidence type="ECO:0000313" key="9">
    <source>
        <dbReference type="EMBL" id="KAK6490197.1"/>
    </source>
</evidence>
<dbReference type="InterPro" id="IPR017441">
    <property type="entry name" value="Protein_kinase_ATP_BS"/>
</dbReference>
<accession>A0ABR0ZZF0</accession>
<dbReference type="InterPro" id="IPR000719">
    <property type="entry name" value="Prot_kinase_dom"/>
</dbReference>
<evidence type="ECO:0000256" key="1">
    <source>
        <dbReference type="ARBA" id="ARBA00022527"/>
    </source>
</evidence>
<evidence type="ECO:0000256" key="5">
    <source>
        <dbReference type="ARBA" id="ARBA00022840"/>
    </source>
</evidence>
<dbReference type="Gene3D" id="1.10.510.10">
    <property type="entry name" value="Transferase(Phosphotransferase) domain 1"/>
    <property type="match status" value="1"/>
</dbReference>
<dbReference type="Proteomes" id="UP001369086">
    <property type="component" value="Unassembled WGS sequence"/>
</dbReference>
<evidence type="ECO:0000256" key="3">
    <source>
        <dbReference type="ARBA" id="ARBA00022741"/>
    </source>
</evidence>
<dbReference type="SMART" id="SM00220">
    <property type="entry name" value="S_TKc"/>
    <property type="match status" value="1"/>
</dbReference>
<dbReference type="PANTHER" id="PTHR11584:SF392">
    <property type="entry name" value="MITOGEN-ACTIVATED PROTEIN KINASE KINASE KINASE 3"/>
    <property type="match status" value="1"/>
</dbReference>
<dbReference type="Gene3D" id="3.10.20.90">
    <property type="entry name" value="Phosphatidylinositol 3-kinase Catalytic Subunit, Chain A, domain 1"/>
    <property type="match status" value="1"/>
</dbReference>
<gene>
    <name evidence="9" type="ORF">HHUSO_G4670</name>
</gene>
<dbReference type="SUPFAM" id="SSF56112">
    <property type="entry name" value="Protein kinase-like (PK-like)"/>
    <property type="match status" value="1"/>
</dbReference>
<dbReference type="InterPro" id="IPR000270">
    <property type="entry name" value="PB1_dom"/>
</dbReference>
<dbReference type="InterPro" id="IPR034879">
    <property type="entry name" value="PB1_MEKK2/3"/>
</dbReference>